<evidence type="ECO:0000313" key="3">
    <source>
        <dbReference type="Proteomes" id="UP001152798"/>
    </source>
</evidence>
<dbReference type="AlphaFoldDB" id="A0A9P0E8V2"/>
<feature type="region of interest" description="Disordered" evidence="1">
    <location>
        <begin position="1"/>
        <end position="49"/>
    </location>
</feature>
<accession>A0A9P0E8V2</accession>
<sequence>MEYDLSAESGCHHQGKVKRKHEDLIIAPDQTTQRKGGERQPGDKDDEETLEELRVQSTGWSWRSCLYLQLAPVQGHLFGLSTLVYFFKPVCPFCSNIFYLCPLPPPHLVLVFLALKRASRYKVM</sequence>
<dbReference type="Proteomes" id="UP001152798">
    <property type="component" value="Chromosome 1"/>
</dbReference>
<dbReference type="EMBL" id="OV725077">
    <property type="protein sequence ID" value="CAH1390529.1"/>
    <property type="molecule type" value="Genomic_DNA"/>
</dbReference>
<proteinExistence type="predicted"/>
<gene>
    <name evidence="2" type="ORF">NEZAVI_LOCUS1724</name>
</gene>
<name>A0A9P0E8V2_NEZVI</name>
<organism evidence="2 3">
    <name type="scientific">Nezara viridula</name>
    <name type="common">Southern green stink bug</name>
    <name type="synonym">Cimex viridulus</name>
    <dbReference type="NCBI Taxonomy" id="85310"/>
    <lineage>
        <taxon>Eukaryota</taxon>
        <taxon>Metazoa</taxon>
        <taxon>Ecdysozoa</taxon>
        <taxon>Arthropoda</taxon>
        <taxon>Hexapoda</taxon>
        <taxon>Insecta</taxon>
        <taxon>Pterygota</taxon>
        <taxon>Neoptera</taxon>
        <taxon>Paraneoptera</taxon>
        <taxon>Hemiptera</taxon>
        <taxon>Heteroptera</taxon>
        <taxon>Panheteroptera</taxon>
        <taxon>Pentatomomorpha</taxon>
        <taxon>Pentatomoidea</taxon>
        <taxon>Pentatomidae</taxon>
        <taxon>Pentatominae</taxon>
        <taxon>Nezara</taxon>
    </lineage>
</organism>
<evidence type="ECO:0000313" key="2">
    <source>
        <dbReference type="EMBL" id="CAH1390529.1"/>
    </source>
</evidence>
<protein>
    <submittedName>
        <fullName evidence="2">Uncharacterized protein</fullName>
    </submittedName>
</protein>
<keyword evidence="3" id="KW-1185">Reference proteome</keyword>
<reference evidence="2" key="1">
    <citation type="submission" date="2022-01" db="EMBL/GenBank/DDBJ databases">
        <authorList>
            <person name="King R."/>
        </authorList>
    </citation>
    <scope>NUCLEOTIDE SEQUENCE</scope>
</reference>
<evidence type="ECO:0000256" key="1">
    <source>
        <dbReference type="SAM" id="MobiDB-lite"/>
    </source>
</evidence>